<evidence type="ECO:0000256" key="5">
    <source>
        <dbReference type="PROSITE-ProRule" id="PRU00205"/>
    </source>
</evidence>
<evidence type="ECO:0000256" key="6">
    <source>
        <dbReference type="SAM" id="Phobius"/>
    </source>
</evidence>
<dbReference type="SMART" id="SM00724">
    <property type="entry name" value="TLC"/>
    <property type="match status" value="1"/>
</dbReference>
<feature type="transmembrane region" description="Helical" evidence="6">
    <location>
        <begin position="118"/>
        <end position="151"/>
    </location>
</feature>
<feature type="transmembrane region" description="Helical" evidence="6">
    <location>
        <begin position="6"/>
        <end position="23"/>
    </location>
</feature>
<reference evidence="9" key="1">
    <citation type="submission" date="2022-11" db="UniProtKB">
        <authorList>
            <consortium name="WormBaseParasite"/>
        </authorList>
    </citation>
    <scope>IDENTIFICATION</scope>
</reference>
<feature type="transmembrane region" description="Helical" evidence="6">
    <location>
        <begin position="43"/>
        <end position="67"/>
    </location>
</feature>
<feature type="transmembrane region" description="Helical" evidence="6">
    <location>
        <begin position="201"/>
        <end position="219"/>
    </location>
</feature>
<keyword evidence="2 5" id="KW-0812">Transmembrane</keyword>
<proteinExistence type="predicted"/>
<evidence type="ECO:0000259" key="7">
    <source>
        <dbReference type="PROSITE" id="PS50922"/>
    </source>
</evidence>
<feature type="domain" description="TLC" evidence="7">
    <location>
        <begin position="38"/>
        <end position="229"/>
    </location>
</feature>
<dbReference type="GO" id="GO:0007009">
    <property type="term" value="P:plasma membrane organization"/>
    <property type="evidence" value="ECO:0007669"/>
    <property type="project" value="TreeGrafter"/>
</dbReference>
<dbReference type="InterPro" id="IPR006634">
    <property type="entry name" value="TLC-dom"/>
</dbReference>
<keyword evidence="3 6" id="KW-1133">Transmembrane helix</keyword>
<dbReference type="InterPro" id="IPR050846">
    <property type="entry name" value="TLCD"/>
</dbReference>
<protein>
    <submittedName>
        <fullName evidence="9">TLC domain-containing protein</fullName>
    </submittedName>
</protein>
<dbReference type="AlphaFoldDB" id="A0A914UQ17"/>
<dbReference type="PANTHER" id="PTHR13439:SF19">
    <property type="entry name" value="TLC DOMAIN-CONTAINING PROTEIN"/>
    <property type="match status" value="1"/>
</dbReference>
<dbReference type="PROSITE" id="PS50922">
    <property type="entry name" value="TLC"/>
    <property type="match status" value="1"/>
</dbReference>
<comment type="subcellular location">
    <subcellularLocation>
        <location evidence="1">Membrane</location>
        <topology evidence="1">Multi-pass membrane protein</topology>
    </subcellularLocation>
</comment>
<dbReference type="PANTHER" id="PTHR13439">
    <property type="entry name" value="CT120 PROTEIN"/>
    <property type="match status" value="1"/>
</dbReference>
<dbReference type="GO" id="GO:0097035">
    <property type="term" value="P:regulation of membrane lipid distribution"/>
    <property type="evidence" value="ECO:0007669"/>
    <property type="project" value="TreeGrafter"/>
</dbReference>
<dbReference type="GO" id="GO:0055091">
    <property type="term" value="P:phospholipid homeostasis"/>
    <property type="evidence" value="ECO:0007669"/>
    <property type="project" value="TreeGrafter"/>
</dbReference>
<organism evidence="8 9">
    <name type="scientific">Plectus sambesii</name>
    <dbReference type="NCBI Taxonomy" id="2011161"/>
    <lineage>
        <taxon>Eukaryota</taxon>
        <taxon>Metazoa</taxon>
        <taxon>Ecdysozoa</taxon>
        <taxon>Nematoda</taxon>
        <taxon>Chromadorea</taxon>
        <taxon>Plectida</taxon>
        <taxon>Plectina</taxon>
        <taxon>Plectoidea</taxon>
        <taxon>Plectidae</taxon>
        <taxon>Plectus</taxon>
    </lineage>
</organism>
<dbReference type="Pfam" id="PF03798">
    <property type="entry name" value="TRAM_LAG1_CLN8"/>
    <property type="match status" value="1"/>
</dbReference>
<feature type="transmembrane region" description="Helical" evidence="6">
    <location>
        <begin position="172"/>
        <end position="195"/>
    </location>
</feature>
<evidence type="ECO:0000256" key="2">
    <source>
        <dbReference type="ARBA" id="ARBA00022692"/>
    </source>
</evidence>
<dbReference type="GO" id="GO:0005886">
    <property type="term" value="C:plasma membrane"/>
    <property type="evidence" value="ECO:0007669"/>
    <property type="project" value="TreeGrafter"/>
</dbReference>
<evidence type="ECO:0000313" key="9">
    <source>
        <dbReference type="WBParaSite" id="PSAMB.scaffold1161size35105.g11462.t1"/>
    </source>
</evidence>
<evidence type="ECO:0000313" key="8">
    <source>
        <dbReference type="Proteomes" id="UP000887566"/>
    </source>
</evidence>
<dbReference type="GO" id="GO:0071709">
    <property type="term" value="P:membrane assembly"/>
    <property type="evidence" value="ECO:0007669"/>
    <property type="project" value="TreeGrafter"/>
</dbReference>
<name>A0A914UQ17_9BILA</name>
<sequence length="265" mass="30206">MLRLEEIGYTLGTALLLRILYVVADLICRNKPQYETDKKRRVFVVRIVSFTHAFVTGCGSLLAFYLYPQLAQDAYGYTCDYVRVLACFSMGYFVHDISDMIIYGEAPTSKEYILHHSLALGGFIGILSSGCLFGLAMIGLLAEVHTIFLHVRTMMRVNGLNRGNSNVYRNVMMANFVALFFFRHLATLWLLFFLGARAKQAPLLLRLFLFAGTSFLFYHNCHLQYRLLKTEGYLSKLSKKEMAAMDEEDPLVVTPVEEEAEKKSQ</sequence>
<evidence type="ECO:0000256" key="4">
    <source>
        <dbReference type="ARBA" id="ARBA00023136"/>
    </source>
</evidence>
<accession>A0A914UQ17</accession>
<keyword evidence="8" id="KW-1185">Reference proteome</keyword>
<evidence type="ECO:0000256" key="1">
    <source>
        <dbReference type="ARBA" id="ARBA00004141"/>
    </source>
</evidence>
<dbReference type="WBParaSite" id="PSAMB.scaffold1161size35105.g11462.t1">
    <property type="protein sequence ID" value="PSAMB.scaffold1161size35105.g11462.t1"/>
    <property type="gene ID" value="PSAMB.scaffold1161size35105.g11462"/>
</dbReference>
<dbReference type="Proteomes" id="UP000887566">
    <property type="component" value="Unplaced"/>
</dbReference>
<evidence type="ECO:0000256" key="3">
    <source>
        <dbReference type="ARBA" id="ARBA00022989"/>
    </source>
</evidence>
<keyword evidence="4 5" id="KW-0472">Membrane</keyword>